<dbReference type="Gene3D" id="3.30.390.80">
    <property type="entry name" value="DNA repair protein Rad52/59/22"/>
    <property type="match status" value="2"/>
</dbReference>
<evidence type="ECO:0000256" key="4">
    <source>
        <dbReference type="ARBA" id="ARBA00023204"/>
    </source>
</evidence>
<comment type="caution">
    <text evidence="6">The sequence shown here is derived from an EMBL/GenBank/DDBJ whole genome shotgun (WGS) entry which is preliminary data.</text>
</comment>
<feature type="region of interest" description="Disordered" evidence="5">
    <location>
        <begin position="356"/>
        <end position="376"/>
    </location>
</feature>
<evidence type="ECO:0000256" key="5">
    <source>
        <dbReference type="SAM" id="MobiDB-lite"/>
    </source>
</evidence>
<sequence length="490" mass="54331">MSSEYENTFISPKSVSGVGVRTFLNRNNNTVKTSHSPASFGRVEFLPEEYEAIERALHKKLGPNFISQRAGPGGQKLAYIEGWRIISLANEIFGFNGWSHSVTDQTIDFVDHYNGRYFVGVSAKVRVELKDGEAVTDGLKRALKSFGNALGNCLSNKEYVQFISRSKQTIRPLPIDPKTLLENEEQIDVSKFRKNTFHHFREPKYHNDKQEPAGSSVSHISNGIKIPTPPPSVTTEDCCLPLDKRRDFNPIRGRSNSYQLPFVTAQRPSSNESFKKVTVSTFKDNISNPSPPSGEFKAKPFHTNIIRENPPPTFSGNSIDFDENSNESFVGFNPALQQKNIEPPPSISEALQKNLSADKTENSGRPLTTSGGAPLPVTISNGGPLPVTKSVPVSEPAVVVEPKTVSNTSCVNASSESNGKAKSDHQQQESLNQEMDTDFDEIFGEDDPSFWVQLMTQELQEAKKEEENTNSFAHSLGLFPSRTHEKYCSD</sequence>
<keyword evidence="3" id="KW-0233">DNA recombination</keyword>
<dbReference type="AlphaFoldDB" id="A0A5N5SMJ2"/>
<comment type="similarity">
    <text evidence="1">Belongs to the RAD52 family.</text>
</comment>
<dbReference type="InterPro" id="IPR041247">
    <property type="entry name" value="Rad52_fam"/>
</dbReference>
<dbReference type="Pfam" id="PF04098">
    <property type="entry name" value="Rad52_Rad22"/>
    <property type="match status" value="1"/>
</dbReference>
<evidence type="ECO:0000256" key="3">
    <source>
        <dbReference type="ARBA" id="ARBA00023172"/>
    </source>
</evidence>
<dbReference type="OrthoDB" id="206565at2759"/>
<feature type="region of interest" description="Disordered" evidence="5">
    <location>
        <begin position="404"/>
        <end position="434"/>
    </location>
</feature>
<keyword evidence="7" id="KW-1185">Reference proteome</keyword>
<dbReference type="Proteomes" id="UP000326759">
    <property type="component" value="Unassembled WGS sequence"/>
</dbReference>
<dbReference type="GO" id="GO:0045002">
    <property type="term" value="P:double-strand break repair via single-strand annealing"/>
    <property type="evidence" value="ECO:0007669"/>
    <property type="project" value="TreeGrafter"/>
</dbReference>
<keyword evidence="4" id="KW-0234">DNA repair</keyword>
<evidence type="ECO:0000256" key="1">
    <source>
        <dbReference type="ARBA" id="ARBA00006638"/>
    </source>
</evidence>
<name>A0A5N5SMJ2_9CRUS</name>
<dbReference type="EMBL" id="SEYY01022859">
    <property type="protein sequence ID" value="KAB7495253.1"/>
    <property type="molecule type" value="Genomic_DNA"/>
</dbReference>
<dbReference type="SUPFAM" id="SSF54768">
    <property type="entry name" value="dsRNA-binding domain-like"/>
    <property type="match status" value="1"/>
</dbReference>
<keyword evidence="2" id="KW-0227">DNA damage</keyword>
<evidence type="ECO:0000256" key="2">
    <source>
        <dbReference type="ARBA" id="ARBA00022763"/>
    </source>
</evidence>
<dbReference type="InterPro" id="IPR007232">
    <property type="entry name" value="Rad52_Rad59_Rad22"/>
</dbReference>
<gene>
    <name evidence="6" type="primary">RAD52</name>
    <name evidence="6" type="ORF">Anas_06486</name>
</gene>
<dbReference type="GO" id="GO:0000724">
    <property type="term" value="P:double-strand break repair via homologous recombination"/>
    <property type="evidence" value="ECO:0007669"/>
    <property type="project" value="TreeGrafter"/>
</dbReference>
<evidence type="ECO:0000313" key="7">
    <source>
        <dbReference type="Proteomes" id="UP000326759"/>
    </source>
</evidence>
<dbReference type="GO" id="GO:0006312">
    <property type="term" value="P:mitotic recombination"/>
    <property type="evidence" value="ECO:0007669"/>
    <property type="project" value="TreeGrafter"/>
</dbReference>
<reference evidence="6 7" key="1">
    <citation type="journal article" date="2019" name="PLoS Biol.">
        <title>Sex chromosomes control vertical transmission of feminizing Wolbachia symbionts in an isopod.</title>
        <authorList>
            <person name="Becking T."/>
            <person name="Chebbi M.A."/>
            <person name="Giraud I."/>
            <person name="Moumen B."/>
            <person name="Laverre T."/>
            <person name="Caubet Y."/>
            <person name="Peccoud J."/>
            <person name="Gilbert C."/>
            <person name="Cordaux R."/>
        </authorList>
    </citation>
    <scope>NUCLEOTIDE SEQUENCE [LARGE SCALE GENOMIC DNA]</scope>
    <source>
        <strain evidence="6">ANa2</strain>
        <tissue evidence="6">Whole body excluding digestive tract and cuticle</tissue>
    </source>
</reference>
<dbReference type="PANTHER" id="PTHR12132:SF1">
    <property type="entry name" value="DNA REPAIR PROTEIN RAD52 HOMOLOG"/>
    <property type="match status" value="1"/>
</dbReference>
<feature type="compositionally biased region" description="Polar residues" evidence="5">
    <location>
        <begin position="404"/>
        <end position="418"/>
    </location>
</feature>
<dbReference type="PANTHER" id="PTHR12132">
    <property type="entry name" value="DNA REPAIR AND RECOMBINATION PROTEIN RAD52, RAD59"/>
    <property type="match status" value="1"/>
</dbReference>
<dbReference type="GO" id="GO:0005634">
    <property type="term" value="C:nucleus"/>
    <property type="evidence" value="ECO:0007669"/>
    <property type="project" value="TreeGrafter"/>
</dbReference>
<feature type="non-terminal residue" evidence="6">
    <location>
        <position position="490"/>
    </location>
</feature>
<evidence type="ECO:0000313" key="6">
    <source>
        <dbReference type="EMBL" id="KAB7495253.1"/>
    </source>
</evidence>
<organism evidence="6 7">
    <name type="scientific">Armadillidium nasatum</name>
    <dbReference type="NCBI Taxonomy" id="96803"/>
    <lineage>
        <taxon>Eukaryota</taxon>
        <taxon>Metazoa</taxon>
        <taxon>Ecdysozoa</taxon>
        <taxon>Arthropoda</taxon>
        <taxon>Crustacea</taxon>
        <taxon>Multicrustacea</taxon>
        <taxon>Malacostraca</taxon>
        <taxon>Eumalacostraca</taxon>
        <taxon>Peracarida</taxon>
        <taxon>Isopoda</taxon>
        <taxon>Oniscidea</taxon>
        <taxon>Crinocheta</taxon>
        <taxon>Armadillidiidae</taxon>
        <taxon>Armadillidium</taxon>
    </lineage>
</organism>
<accession>A0A5N5SMJ2</accession>
<dbReference type="InterPro" id="IPR042525">
    <property type="entry name" value="Rad52_Rad59_Rad22_sf"/>
</dbReference>
<protein>
    <submittedName>
        <fullName evidence="6">DNA repair protein RAD52-like protein</fullName>
    </submittedName>
</protein>
<proteinExistence type="inferred from homology"/>